<feature type="region of interest" description="Disordered" evidence="1">
    <location>
        <begin position="134"/>
        <end position="203"/>
    </location>
</feature>
<gene>
    <name evidence="2" type="ORF">D9615_005099</name>
</gene>
<evidence type="ECO:0000313" key="3">
    <source>
        <dbReference type="Proteomes" id="UP000565441"/>
    </source>
</evidence>
<feature type="compositionally biased region" description="Basic and acidic residues" evidence="1">
    <location>
        <begin position="149"/>
        <end position="164"/>
    </location>
</feature>
<dbReference type="InterPro" id="IPR029058">
    <property type="entry name" value="AB_hydrolase_fold"/>
</dbReference>
<sequence>MSRIAVHQKHLVKHSTLLSPRVQESGICALHMRRLLCVANLPSEHSHIILYGHSLGGVVALCLFSHLKDHAPHRRPESSPAPDSDSDEVVATDTDTDSARKIRIRGLILENPFASVPGMYPQRWSLVWDRARRGPPHRAGPSGTEDVGAGERVRRGRPLGDGRATRARCNAGKPLSQCIGGGGGGAEGGGDGDAIGRDPRRALPSKRQPALAILRSLTRAGRVLFMKPSSDLLGFGYSPNILPLAATTRYDVVTVLVSGQSVEVEHDLSEAYNFSKLERASNNLFYIVDSSNNAVPIYANADTHRAKLTGKVAVTRRAEAQS</sequence>
<dbReference type="Proteomes" id="UP000565441">
    <property type="component" value="Unassembled WGS sequence"/>
</dbReference>
<evidence type="ECO:0000256" key="1">
    <source>
        <dbReference type="SAM" id="MobiDB-lite"/>
    </source>
</evidence>
<name>A0A8H5H6E5_9AGAR</name>
<comment type="caution">
    <text evidence="2">The sequence shown here is derived from an EMBL/GenBank/DDBJ whole genome shotgun (WGS) entry which is preliminary data.</text>
</comment>
<dbReference type="OrthoDB" id="412874at2759"/>
<evidence type="ECO:0000313" key="2">
    <source>
        <dbReference type="EMBL" id="KAF5377578.1"/>
    </source>
</evidence>
<accession>A0A8H5H6E5</accession>
<proteinExistence type="predicted"/>
<feature type="compositionally biased region" description="Gly residues" evidence="1">
    <location>
        <begin position="179"/>
        <end position="193"/>
    </location>
</feature>
<feature type="region of interest" description="Disordered" evidence="1">
    <location>
        <begin position="71"/>
        <end position="96"/>
    </location>
</feature>
<dbReference type="AlphaFoldDB" id="A0A8H5H6E5"/>
<protein>
    <submittedName>
        <fullName evidence="2">Uncharacterized protein</fullName>
    </submittedName>
</protein>
<dbReference type="SUPFAM" id="SSF53474">
    <property type="entry name" value="alpha/beta-Hydrolases"/>
    <property type="match status" value="1"/>
</dbReference>
<reference evidence="2 3" key="1">
    <citation type="journal article" date="2020" name="ISME J.">
        <title>Uncovering the hidden diversity of litter-decomposition mechanisms in mushroom-forming fungi.</title>
        <authorList>
            <person name="Floudas D."/>
            <person name="Bentzer J."/>
            <person name="Ahren D."/>
            <person name="Johansson T."/>
            <person name="Persson P."/>
            <person name="Tunlid A."/>
        </authorList>
    </citation>
    <scope>NUCLEOTIDE SEQUENCE [LARGE SCALE GENOMIC DNA]</scope>
    <source>
        <strain evidence="2 3">CBS 661.87</strain>
    </source>
</reference>
<organism evidence="2 3">
    <name type="scientific">Tricholomella constricta</name>
    <dbReference type="NCBI Taxonomy" id="117010"/>
    <lineage>
        <taxon>Eukaryota</taxon>
        <taxon>Fungi</taxon>
        <taxon>Dikarya</taxon>
        <taxon>Basidiomycota</taxon>
        <taxon>Agaricomycotina</taxon>
        <taxon>Agaricomycetes</taxon>
        <taxon>Agaricomycetidae</taxon>
        <taxon>Agaricales</taxon>
        <taxon>Tricholomatineae</taxon>
        <taxon>Lyophyllaceae</taxon>
        <taxon>Tricholomella</taxon>
    </lineage>
</organism>
<keyword evidence="3" id="KW-1185">Reference proteome</keyword>
<feature type="compositionally biased region" description="Acidic residues" evidence="1">
    <location>
        <begin position="84"/>
        <end position="96"/>
    </location>
</feature>
<dbReference type="EMBL" id="JAACJP010000023">
    <property type="protein sequence ID" value="KAF5377578.1"/>
    <property type="molecule type" value="Genomic_DNA"/>
</dbReference>